<sequence length="289" mass="31296">MRPSGFSYHRADDLQHAYQLLAEFGEDGRPLAGGQSLVPMMNLRLARPNHLVDINRLPLNQFELKQDFLRIGALVRHHEYADNPHIAAYFPAFQEAVHWIAHPTIRLHGSLGGSISHADPTAELPAMCVLYDAEVILGSLQGERRVKAQDFFHGAYVTAVEPGEMVIAVEFPLPKEQPSGAFSELGERLGDFAIASIGVALTHKAGTIATAAIVCGGAEMVATRGPAIEAQLVGKRLDQVDFEVLAAEFSGQFNPSGDFTATTAYRKGLIGELTKRTLQRACSKALEAA</sequence>
<dbReference type="InterPro" id="IPR036683">
    <property type="entry name" value="CO_DH_flav_C_dom_sf"/>
</dbReference>
<dbReference type="InterPro" id="IPR016169">
    <property type="entry name" value="FAD-bd_PCMH_sub2"/>
</dbReference>
<dbReference type="Pfam" id="PF00941">
    <property type="entry name" value="FAD_binding_5"/>
    <property type="match status" value="1"/>
</dbReference>
<dbReference type="SUPFAM" id="SSF56176">
    <property type="entry name" value="FAD-binding/transporter-associated domain-like"/>
    <property type="match status" value="1"/>
</dbReference>
<evidence type="ECO:0000313" key="5">
    <source>
        <dbReference type="EMBL" id="GAA0604701.1"/>
    </source>
</evidence>
<dbReference type="InterPro" id="IPR036318">
    <property type="entry name" value="FAD-bd_PCMH-like_sf"/>
</dbReference>
<dbReference type="InterPro" id="IPR016166">
    <property type="entry name" value="FAD-bd_PCMH"/>
</dbReference>
<dbReference type="Gene3D" id="3.30.390.50">
    <property type="entry name" value="CO dehydrogenase flavoprotein, C-terminal domain"/>
    <property type="match status" value="1"/>
</dbReference>
<dbReference type="InterPro" id="IPR051312">
    <property type="entry name" value="Diverse_Substr_Oxidored"/>
</dbReference>
<dbReference type="SUPFAM" id="SSF55447">
    <property type="entry name" value="CO dehydrogenase flavoprotein C-terminal domain-like"/>
    <property type="match status" value="1"/>
</dbReference>
<dbReference type="Proteomes" id="UP001424441">
    <property type="component" value="Unassembled WGS sequence"/>
</dbReference>
<dbReference type="PROSITE" id="PS51387">
    <property type="entry name" value="FAD_PCMH"/>
    <property type="match status" value="1"/>
</dbReference>
<evidence type="ECO:0000256" key="2">
    <source>
        <dbReference type="ARBA" id="ARBA00022827"/>
    </source>
</evidence>
<evidence type="ECO:0000259" key="4">
    <source>
        <dbReference type="PROSITE" id="PS51387"/>
    </source>
</evidence>
<dbReference type="RefSeq" id="WP_343805115.1">
    <property type="nucleotide sequence ID" value="NZ_BAAADE010000003.1"/>
</dbReference>
<reference evidence="5 6" key="1">
    <citation type="journal article" date="2019" name="Int. J. Syst. Evol. Microbiol.">
        <title>The Global Catalogue of Microorganisms (GCM) 10K type strain sequencing project: providing services to taxonomists for standard genome sequencing and annotation.</title>
        <authorList>
            <consortium name="The Broad Institute Genomics Platform"/>
            <consortium name="The Broad Institute Genome Sequencing Center for Infectious Disease"/>
            <person name="Wu L."/>
            <person name="Ma J."/>
        </authorList>
    </citation>
    <scope>NUCLEOTIDE SEQUENCE [LARGE SCALE GENOMIC DNA]</scope>
    <source>
        <strain evidence="5 6">JCM 15115</strain>
    </source>
</reference>
<dbReference type="SMART" id="SM01092">
    <property type="entry name" value="CO_deh_flav_C"/>
    <property type="match status" value="1"/>
</dbReference>
<name>A0ABN1G673_9HYPH</name>
<dbReference type="InterPro" id="IPR016167">
    <property type="entry name" value="FAD-bd_PCMH_sub1"/>
</dbReference>
<comment type="caution">
    <text evidence="5">The sequence shown here is derived from an EMBL/GenBank/DDBJ whole genome shotgun (WGS) entry which is preliminary data.</text>
</comment>
<evidence type="ECO:0000313" key="6">
    <source>
        <dbReference type="Proteomes" id="UP001424441"/>
    </source>
</evidence>
<dbReference type="PANTHER" id="PTHR42659">
    <property type="entry name" value="XANTHINE DEHYDROGENASE SUBUNIT C-RELATED"/>
    <property type="match status" value="1"/>
</dbReference>
<evidence type="ECO:0000256" key="3">
    <source>
        <dbReference type="ARBA" id="ARBA00023002"/>
    </source>
</evidence>
<keyword evidence="3" id="KW-0560">Oxidoreductase</keyword>
<organism evidence="5 6">
    <name type="scientific">Paenochrobactrum glaciei</name>
    <dbReference type="NCBI Taxonomy" id="486407"/>
    <lineage>
        <taxon>Bacteria</taxon>
        <taxon>Pseudomonadati</taxon>
        <taxon>Pseudomonadota</taxon>
        <taxon>Alphaproteobacteria</taxon>
        <taxon>Hyphomicrobiales</taxon>
        <taxon>Brucellaceae</taxon>
        <taxon>Paenochrobactrum</taxon>
    </lineage>
</organism>
<dbReference type="InterPro" id="IPR005107">
    <property type="entry name" value="CO_DH_flav_C"/>
</dbReference>
<dbReference type="Gene3D" id="3.30.43.10">
    <property type="entry name" value="Uridine Diphospho-n-acetylenolpyruvylglucosamine Reductase, domain 2"/>
    <property type="match status" value="1"/>
</dbReference>
<dbReference type="EMBL" id="BAAADE010000003">
    <property type="protein sequence ID" value="GAA0604701.1"/>
    <property type="molecule type" value="Genomic_DNA"/>
</dbReference>
<gene>
    <name evidence="5" type="ORF">GCM10008943_20330</name>
</gene>
<evidence type="ECO:0000256" key="1">
    <source>
        <dbReference type="ARBA" id="ARBA00022630"/>
    </source>
</evidence>
<proteinExistence type="predicted"/>
<protein>
    <submittedName>
        <fullName evidence="5">Xanthine dehydrogenase family protein subunit M</fullName>
    </submittedName>
</protein>
<keyword evidence="2" id="KW-0274">FAD</keyword>
<dbReference type="InterPro" id="IPR002346">
    <property type="entry name" value="Mopterin_DH_FAD-bd"/>
</dbReference>
<dbReference type="Pfam" id="PF03450">
    <property type="entry name" value="CO_deh_flav_C"/>
    <property type="match status" value="1"/>
</dbReference>
<dbReference type="PANTHER" id="PTHR42659:SF2">
    <property type="entry name" value="XANTHINE DEHYDROGENASE SUBUNIT C-RELATED"/>
    <property type="match status" value="1"/>
</dbReference>
<keyword evidence="6" id="KW-1185">Reference proteome</keyword>
<keyword evidence="1" id="KW-0285">Flavoprotein</keyword>
<dbReference type="Gene3D" id="3.30.465.10">
    <property type="match status" value="1"/>
</dbReference>
<accession>A0ABN1G673</accession>
<feature type="domain" description="FAD-binding PCMH-type" evidence="4">
    <location>
        <begin position="1"/>
        <end position="176"/>
    </location>
</feature>